<feature type="domain" description="Pyridoxamine 5'-phosphate oxidase N-terminal" evidence="1">
    <location>
        <begin position="34"/>
        <end position="150"/>
    </location>
</feature>
<dbReference type="PANTHER" id="PTHR42815">
    <property type="entry name" value="FAD-BINDING, PUTATIVE (AFU_ORTHOLOGUE AFUA_6G07600)-RELATED"/>
    <property type="match status" value="1"/>
</dbReference>
<dbReference type="AlphaFoldDB" id="A0A3D9HHZ6"/>
<dbReference type="Proteomes" id="UP000256845">
    <property type="component" value="Unassembled WGS sequence"/>
</dbReference>
<evidence type="ECO:0000313" key="3">
    <source>
        <dbReference type="Proteomes" id="UP000256845"/>
    </source>
</evidence>
<dbReference type="InterPro" id="IPR024029">
    <property type="entry name" value="Pyridox_Oxase_FMN-dep"/>
</dbReference>
<dbReference type="InterPro" id="IPR012349">
    <property type="entry name" value="Split_barrel_FMN-bd"/>
</dbReference>
<dbReference type="NCBIfam" id="TIGR04025">
    <property type="entry name" value="PPOX_FMN_DR2398"/>
    <property type="match status" value="1"/>
</dbReference>
<dbReference type="OrthoDB" id="9790331at2"/>
<dbReference type="Gene3D" id="2.30.110.10">
    <property type="entry name" value="Electron Transport, Fmn-binding Protein, Chain A"/>
    <property type="match status" value="1"/>
</dbReference>
<name>A0A3D9HHZ6_9PROT</name>
<dbReference type="Pfam" id="PF01243">
    <property type="entry name" value="PNPOx_N"/>
    <property type="match status" value="1"/>
</dbReference>
<organism evidence="2 3">
    <name type="scientific">Aestuariispira insulae</name>
    <dbReference type="NCBI Taxonomy" id="1461337"/>
    <lineage>
        <taxon>Bacteria</taxon>
        <taxon>Pseudomonadati</taxon>
        <taxon>Pseudomonadota</taxon>
        <taxon>Alphaproteobacteria</taxon>
        <taxon>Rhodospirillales</taxon>
        <taxon>Kiloniellaceae</taxon>
        <taxon>Aestuariispira</taxon>
    </lineage>
</organism>
<dbReference type="InterPro" id="IPR011576">
    <property type="entry name" value="Pyridox_Oxase_N"/>
</dbReference>
<proteinExistence type="predicted"/>
<reference evidence="2 3" key="1">
    <citation type="submission" date="2018-07" db="EMBL/GenBank/DDBJ databases">
        <title>Genomic Encyclopedia of Type Strains, Phase III (KMG-III): the genomes of soil and plant-associated and newly described type strains.</title>
        <authorList>
            <person name="Whitman W."/>
        </authorList>
    </citation>
    <scope>NUCLEOTIDE SEQUENCE [LARGE SCALE GENOMIC DNA]</scope>
    <source>
        <strain evidence="2 3">CECT 8488</strain>
    </source>
</reference>
<gene>
    <name evidence="2" type="ORF">DFP90_10694</name>
</gene>
<dbReference type="PANTHER" id="PTHR42815:SF2">
    <property type="entry name" value="FAD-BINDING, PUTATIVE (AFU_ORTHOLOGUE AFUA_6G07600)-RELATED"/>
    <property type="match status" value="1"/>
</dbReference>
<evidence type="ECO:0000313" key="2">
    <source>
        <dbReference type="EMBL" id="RED49117.1"/>
    </source>
</evidence>
<dbReference type="EMBL" id="QRDW01000006">
    <property type="protein sequence ID" value="RED49117.1"/>
    <property type="molecule type" value="Genomic_DNA"/>
</dbReference>
<accession>A0A3D9HHZ6</accession>
<keyword evidence="3" id="KW-1185">Reference proteome</keyword>
<dbReference type="RefSeq" id="WP_115937322.1">
    <property type="nucleotide sequence ID" value="NZ_QRDW01000006.1"/>
</dbReference>
<evidence type="ECO:0000259" key="1">
    <source>
        <dbReference type="Pfam" id="PF01243"/>
    </source>
</evidence>
<dbReference type="SUPFAM" id="SSF50475">
    <property type="entry name" value="FMN-binding split barrel"/>
    <property type="match status" value="1"/>
</dbReference>
<sequence length="203" mass="22792">MARIETVKALREIYRKPQGRALQKQLDHLEFHGRNFIAKSPFLVLGTSTAGGMGDVSPRGDLPGFVKVLDDHTVILPDRPGNNRLDSLNNIIENPAVSLIFFLPGVNETFRINGEAEISTDEDLLDLCVVDGKRPVTVLKITVREAYLHCAKSMMRSNLWSSEIQIDRKDLPTMGRMINDQIGEQGPAESQQEMEARYKKALY</sequence>
<protein>
    <recommendedName>
        <fullName evidence="1">Pyridoxamine 5'-phosphate oxidase N-terminal domain-containing protein</fullName>
    </recommendedName>
</protein>
<comment type="caution">
    <text evidence="2">The sequence shown here is derived from an EMBL/GenBank/DDBJ whole genome shotgun (WGS) entry which is preliminary data.</text>
</comment>